<proteinExistence type="predicted"/>
<evidence type="ECO:0000313" key="2">
    <source>
        <dbReference type="EMBL" id="PVU85304.1"/>
    </source>
</evidence>
<sequence length="99" mass="11778">MEALMTIQEIVSEIYKEKESLAETQEESMTDEEIAEEIYPETEIHTPENEEAVEFLSMFNFEKDIRVEQPSRLYYYASVKLFGITISIYIDQYGNHYKF</sequence>
<evidence type="ECO:0000256" key="1">
    <source>
        <dbReference type="SAM" id="Phobius"/>
    </source>
</evidence>
<dbReference type="AlphaFoldDB" id="A0A2T9XZ50"/>
<protein>
    <submittedName>
        <fullName evidence="2">Uncharacterized protein</fullName>
    </submittedName>
</protein>
<comment type="caution">
    <text evidence="2">The sequence shown here is derived from an EMBL/GenBank/DDBJ whole genome shotgun (WGS) entry which is preliminary data.</text>
</comment>
<accession>A0A2T9XZ50</accession>
<dbReference type="Proteomes" id="UP000245699">
    <property type="component" value="Unassembled WGS sequence"/>
</dbReference>
<keyword evidence="1" id="KW-1133">Transmembrane helix</keyword>
<gene>
    <name evidence="2" type="ORF">BB559_007099</name>
</gene>
<keyword evidence="3" id="KW-1185">Reference proteome</keyword>
<dbReference type="EMBL" id="MBFT01001108">
    <property type="protein sequence ID" value="PVU85304.1"/>
    <property type="molecule type" value="Genomic_DNA"/>
</dbReference>
<keyword evidence="1" id="KW-0812">Transmembrane</keyword>
<reference evidence="2 3" key="1">
    <citation type="journal article" date="2018" name="MBio">
        <title>Comparative Genomics Reveals the Core Gene Toolbox for the Fungus-Insect Symbiosis.</title>
        <authorList>
            <person name="Wang Y."/>
            <person name="Stata M."/>
            <person name="Wang W."/>
            <person name="Stajich J.E."/>
            <person name="White M.M."/>
            <person name="Moncalvo J.M."/>
        </authorList>
    </citation>
    <scope>NUCLEOTIDE SEQUENCE [LARGE SCALE GENOMIC DNA]</scope>
    <source>
        <strain evidence="2 3">AUS-77-4</strain>
    </source>
</reference>
<feature type="transmembrane region" description="Helical" evidence="1">
    <location>
        <begin position="73"/>
        <end position="90"/>
    </location>
</feature>
<keyword evidence="1" id="KW-0472">Membrane</keyword>
<evidence type="ECO:0000313" key="3">
    <source>
        <dbReference type="Proteomes" id="UP000245699"/>
    </source>
</evidence>
<organism evidence="2 3">
    <name type="scientific">Furculomyces boomerangus</name>
    <dbReference type="NCBI Taxonomy" id="61424"/>
    <lineage>
        <taxon>Eukaryota</taxon>
        <taxon>Fungi</taxon>
        <taxon>Fungi incertae sedis</taxon>
        <taxon>Zoopagomycota</taxon>
        <taxon>Kickxellomycotina</taxon>
        <taxon>Harpellomycetes</taxon>
        <taxon>Harpellales</taxon>
        <taxon>Harpellaceae</taxon>
        <taxon>Furculomyces</taxon>
    </lineage>
</organism>
<name>A0A2T9XZ50_9FUNG</name>